<gene>
    <name evidence="2" type="ORF">F503_02588</name>
</gene>
<dbReference type="InterPro" id="IPR003719">
    <property type="entry name" value="Phenazine_PhzF-like"/>
</dbReference>
<dbReference type="GO" id="GO:0005737">
    <property type="term" value="C:cytoplasm"/>
    <property type="evidence" value="ECO:0007669"/>
    <property type="project" value="TreeGrafter"/>
</dbReference>
<reference evidence="2 3" key="1">
    <citation type="journal article" date="2013" name="BMC Genomics">
        <title>The genome and transcriptome of the pine saprophyte Ophiostoma piceae, and a comparison with the bark beetle-associated pine pathogen Grosmannia clavigera.</title>
        <authorList>
            <person name="Haridas S."/>
            <person name="Wang Y."/>
            <person name="Lim L."/>
            <person name="Massoumi Alamouti S."/>
            <person name="Jackman S."/>
            <person name="Docking R."/>
            <person name="Robertson G."/>
            <person name="Birol I."/>
            <person name="Bohlmann J."/>
            <person name="Breuil C."/>
        </authorList>
    </citation>
    <scope>NUCLEOTIDE SEQUENCE [LARGE SCALE GENOMIC DNA]</scope>
    <source>
        <strain evidence="2 3">UAMH 11346</strain>
    </source>
</reference>
<evidence type="ECO:0000256" key="1">
    <source>
        <dbReference type="PIRSR" id="PIRSR016184-1"/>
    </source>
</evidence>
<name>S3CZP4_OPHP1</name>
<dbReference type="PANTHER" id="PTHR13774">
    <property type="entry name" value="PHENAZINE BIOSYNTHESIS PROTEIN"/>
    <property type="match status" value="1"/>
</dbReference>
<protein>
    <submittedName>
        <fullName evidence="2">Phenazine biosynthesis</fullName>
    </submittedName>
</protein>
<accession>S3CZP4</accession>
<dbReference type="HOGENOM" id="CLU_048756_1_0_1"/>
<dbReference type="PANTHER" id="PTHR13774:SF32">
    <property type="entry name" value="ANTISENSE-ENHANCING SEQUENCE 1"/>
    <property type="match status" value="1"/>
</dbReference>
<feature type="active site" evidence="1">
    <location>
        <position position="48"/>
    </location>
</feature>
<dbReference type="AlphaFoldDB" id="S3CZP4"/>
<dbReference type="OrthoDB" id="75169at2759"/>
<keyword evidence="3" id="KW-1185">Reference proteome</keyword>
<dbReference type="Pfam" id="PF02567">
    <property type="entry name" value="PhzC-PhzF"/>
    <property type="match status" value="2"/>
</dbReference>
<dbReference type="Gene3D" id="3.10.310.10">
    <property type="entry name" value="Diaminopimelate Epimerase, Chain A, domain 1"/>
    <property type="match status" value="2"/>
</dbReference>
<sequence length="321" mass="34221">MSLPFTTLDVFTTQRFGGNPLAVVRVPKTVSVSKSQKQLIAREFALSETVFLHGIDTEKMECEANIFTPHSELPFAGHPVIGSGVYLLNAHKIDKITLLIPAGRLEIEKSSVGVRASVPHDVHLHKKTLRDVIEAGGKVQTTASGKVQTTASGGDPDIANAELDARVYSIVKGMTFFLANVGPDVNTLKKVQPGIPLDPDVAQAVRDKGPWNVGSTGRYFYSITAESSDVIKVQTRMVAGWGIEDPATGSAACSLSCFLTQQQKRVGTTRFEITQGVEMGRPSLISVEVVAKAAEAGDGVEIVTVHLGGSAVEVMRGEVSL</sequence>
<evidence type="ECO:0000313" key="3">
    <source>
        <dbReference type="Proteomes" id="UP000016923"/>
    </source>
</evidence>
<dbReference type="OMA" id="RLVKRTM"/>
<dbReference type="Proteomes" id="UP000016923">
    <property type="component" value="Unassembled WGS sequence"/>
</dbReference>
<dbReference type="STRING" id="1262450.S3CZP4"/>
<organism evidence="2 3">
    <name type="scientific">Ophiostoma piceae (strain UAMH 11346)</name>
    <name type="common">Sap stain fungus</name>
    <dbReference type="NCBI Taxonomy" id="1262450"/>
    <lineage>
        <taxon>Eukaryota</taxon>
        <taxon>Fungi</taxon>
        <taxon>Dikarya</taxon>
        <taxon>Ascomycota</taxon>
        <taxon>Pezizomycotina</taxon>
        <taxon>Sordariomycetes</taxon>
        <taxon>Sordariomycetidae</taxon>
        <taxon>Ophiostomatales</taxon>
        <taxon>Ophiostomataceae</taxon>
        <taxon>Ophiostoma</taxon>
    </lineage>
</organism>
<dbReference type="eggNOG" id="KOG3033">
    <property type="taxonomic scope" value="Eukaryota"/>
</dbReference>
<dbReference type="VEuPathDB" id="FungiDB:F503_02588"/>
<dbReference type="NCBIfam" id="TIGR00654">
    <property type="entry name" value="PhzF_family"/>
    <property type="match status" value="1"/>
</dbReference>
<dbReference type="PIRSF" id="PIRSF016184">
    <property type="entry name" value="PhzC_PhzF"/>
    <property type="match status" value="1"/>
</dbReference>
<dbReference type="EMBL" id="KE148153">
    <property type="protein sequence ID" value="EPE06460.1"/>
    <property type="molecule type" value="Genomic_DNA"/>
</dbReference>
<dbReference type="SUPFAM" id="SSF54506">
    <property type="entry name" value="Diaminopimelate epimerase-like"/>
    <property type="match status" value="1"/>
</dbReference>
<proteinExistence type="predicted"/>
<evidence type="ECO:0000313" key="2">
    <source>
        <dbReference type="EMBL" id="EPE06460.1"/>
    </source>
</evidence>
<dbReference type="GO" id="GO:0016853">
    <property type="term" value="F:isomerase activity"/>
    <property type="evidence" value="ECO:0007669"/>
    <property type="project" value="TreeGrafter"/>
</dbReference>